<protein>
    <recommendedName>
        <fullName evidence="7">Rhodopsin domain-containing protein</fullName>
    </recommendedName>
</protein>
<feature type="transmembrane region" description="Helical" evidence="6">
    <location>
        <begin position="99"/>
        <end position="122"/>
    </location>
</feature>
<feature type="transmembrane region" description="Helical" evidence="6">
    <location>
        <begin position="44"/>
        <end position="66"/>
    </location>
</feature>
<reference evidence="8 9" key="1">
    <citation type="submission" date="2019-03" db="EMBL/GenBank/DDBJ databases">
        <title>The genome sequence of a newly discovered highly antifungal drug resistant Aspergillus species, Aspergillus tanneri NIH 1004.</title>
        <authorList>
            <person name="Mounaud S."/>
            <person name="Singh I."/>
            <person name="Joardar V."/>
            <person name="Pakala S."/>
            <person name="Pakala S."/>
            <person name="Venepally P."/>
            <person name="Hoover J."/>
            <person name="Nierman W."/>
            <person name="Chung J."/>
            <person name="Losada L."/>
        </authorList>
    </citation>
    <scope>NUCLEOTIDE SEQUENCE [LARGE SCALE GENOMIC DNA]</scope>
    <source>
        <strain evidence="8 9">NIH1004</strain>
    </source>
</reference>
<feature type="domain" description="Rhodopsin" evidence="7">
    <location>
        <begin position="28"/>
        <end position="243"/>
    </location>
</feature>
<comment type="subcellular location">
    <subcellularLocation>
        <location evidence="1">Membrane</location>
        <topology evidence="1">Multi-pass membrane protein</topology>
    </subcellularLocation>
</comment>
<keyword evidence="4 6" id="KW-0472">Membrane</keyword>
<sequence length="261" mass="28576">MARTYATSEAVIIISTIFPAMGIVVVFLRFYTRIKLGSMLWIDDWLTIPALFFELVLAALLIWGGATKSLGDLLPPPSVPGPDGYLFSTSPRQIRLQQIQYFADIAAILAFGFTKLSILFFYRKIFCSAGISKTVFDVITWVVIVLVVAWTTAFGFGAIFLCGVHPTNAWAPVAVVSEKCSAQLKLLEGYAISDFIMDVIIWLLPIPKILALNMSLRKRIAVVGVFLVGLIATAASATRMGIYITYIVNAFAQSDGESTQS</sequence>
<dbReference type="EMBL" id="SOSA01000092">
    <property type="protein sequence ID" value="THC96963.1"/>
    <property type="molecule type" value="Genomic_DNA"/>
</dbReference>
<evidence type="ECO:0000256" key="2">
    <source>
        <dbReference type="ARBA" id="ARBA00022692"/>
    </source>
</evidence>
<dbReference type="AlphaFoldDB" id="A0A4S3JN18"/>
<feature type="transmembrane region" description="Helical" evidence="6">
    <location>
        <begin position="220"/>
        <end position="248"/>
    </location>
</feature>
<feature type="transmembrane region" description="Helical" evidence="6">
    <location>
        <begin position="134"/>
        <end position="161"/>
    </location>
</feature>
<dbReference type="PANTHER" id="PTHR33048">
    <property type="entry name" value="PTH11-LIKE INTEGRAL MEMBRANE PROTEIN (AFU_ORTHOLOGUE AFUA_5G11245)"/>
    <property type="match status" value="1"/>
</dbReference>
<evidence type="ECO:0000256" key="6">
    <source>
        <dbReference type="SAM" id="Phobius"/>
    </source>
</evidence>
<feature type="transmembrane region" description="Helical" evidence="6">
    <location>
        <begin position="12"/>
        <end position="32"/>
    </location>
</feature>
<dbReference type="InterPro" id="IPR049326">
    <property type="entry name" value="Rhodopsin_dom_fungi"/>
</dbReference>
<accession>A0A4S3JN18</accession>
<name>A0A4S3JN18_9EURO</name>
<dbReference type="InterPro" id="IPR052337">
    <property type="entry name" value="SAT4-like"/>
</dbReference>
<evidence type="ECO:0000259" key="7">
    <source>
        <dbReference type="Pfam" id="PF20684"/>
    </source>
</evidence>
<feature type="transmembrane region" description="Helical" evidence="6">
    <location>
        <begin position="195"/>
        <end position="213"/>
    </location>
</feature>
<evidence type="ECO:0000313" key="9">
    <source>
        <dbReference type="Proteomes" id="UP000308092"/>
    </source>
</evidence>
<keyword evidence="2 6" id="KW-0812">Transmembrane</keyword>
<keyword evidence="9" id="KW-1185">Reference proteome</keyword>
<evidence type="ECO:0000256" key="1">
    <source>
        <dbReference type="ARBA" id="ARBA00004141"/>
    </source>
</evidence>
<evidence type="ECO:0000256" key="3">
    <source>
        <dbReference type="ARBA" id="ARBA00022989"/>
    </source>
</evidence>
<proteinExistence type="inferred from homology"/>
<organism evidence="8 9">
    <name type="scientific">Aspergillus tanneri</name>
    <dbReference type="NCBI Taxonomy" id="1220188"/>
    <lineage>
        <taxon>Eukaryota</taxon>
        <taxon>Fungi</taxon>
        <taxon>Dikarya</taxon>
        <taxon>Ascomycota</taxon>
        <taxon>Pezizomycotina</taxon>
        <taxon>Eurotiomycetes</taxon>
        <taxon>Eurotiomycetidae</taxon>
        <taxon>Eurotiales</taxon>
        <taxon>Aspergillaceae</taxon>
        <taxon>Aspergillus</taxon>
        <taxon>Aspergillus subgen. Circumdati</taxon>
    </lineage>
</organism>
<dbReference type="VEuPathDB" id="FungiDB:EYZ11_003571"/>
<dbReference type="STRING" id="1220188.A0A4S3JN18"/>
<dbReference type="Pfam" id="PF20684">
    <property type="entry name" value="Fung_rhodopsin"/>
    <property type="match status" value="1"/>
</dbReference>
<dbReference type="Proteomes" id="UP000308092">
    <property type="component" value="Unassembled WGS sequence"/>
</dbReference>
<evidence type="ECO:0000256" key="5">
    <source>
        <dbReference type="ARBA" id="ARBA00038359"/>
    </source>
</evidence>
<dbReference type="PANTHER" id="PTHR33048:SF134">
    <property type="entry name" value="INTEGRAL MEMBRANE PROTEIN"/>
    <property type="match status" value="1"/>
</dbReference>
<comment type="similarity">
    <text evidence="5">Belongs to the SAT4 family.</text>
</comment>
<gene>
    <name evidence="8" type="ORF">EYZ11_003571</name>
</gene>
<comment type="caution">
    <text evidence="8">The sequence shown here is derived from an EMBL/GenBank/DDBJ whole genome shotgun (WGS) entry which is preliminary data.</text>
</comment>
<evidence type="ECO:0000256" key="4">
    <source>
        <dbReference type="ARBA" id="ARBA00023136"/>
    </source>
</evidence>
<keyword evidence="3 6" id="KW-1133">Transmembrane helix</keyword>
<dbReference type="GO" id="GO:0016020">
    <property type="term" value="C:membrane"/>
    <property type="evidence" value="ECO:0007669"/>
    <property type="project" value="UniProtKB-SubCell"/>
</dbReference>
<evidence type="ECO:0000313" key="8">
    <source>
        <dbReference type="EMBL" id="THC96963.1"/>
    </source>
</evidence>